<dbReference type="Gene3D" id="3.30.465.10">
    <property type="match status" value="1"/>
</dbReference>
<comment type="caution">
    <text evidence="6">The sequence shown here is derived from an EMBL/GenBank/DDBJ whole genome shotgun (WGS) entry which is preliminary data.</text>
</comment>
<dbReference type="OrthoDB" id="2151789at2759"/>
<dbReference type="EMBL" id="MU128936">
    <property type="protein sequence ID" value="KAF9516860.1"/>
    <property type="molecule type" value="Genomic_DNA"/>
</dbReference>
<dbReference type="Proteomes" id="UP000886523">
    <property type="component" value="Unassembled WGS sequence"/>
</dbReference>
<dbReference type="GO" id="GO:0016491">
    <property type="term" value="F:oxidoreductase activity"/>
    <property type="evidence" value="ECO:0007669"/>
    <property type="project" value="UniProtKB-KW"/>
</dbReference>
<accession>A0A9P6B3F6</accession>
<comment type="similarity">
    <text evidence="1">Belongs to the oxygen-dependent FAD-linked oxidoreductase family.</text>
</comment>
<dbReference type="PANTHER" id="PTHR42973">
    <property type="entry name" value="BINDING OXIDOREDUCTASE, PUTATIVE (AFU_ORTHOLOGUE AFUA_1G17690)-RELATED"/>
    <property type="match status" value="1"/>
</dbReference>
<evidence type="ECO:0000256" key="4">
    <source>
        <dbReference type="ARBA" id="ARBA00023002"/>
    </source>
</evidence>
<dbReference type="PANTHER" id="PTHR42973:SF13">
    <property type="entry name" value="FAD-BINDING PCMH-TYPE DOMAIN-CONTAINING PROTEIN"/>
    <property type="match status" value="1"/>
</dbReference>
<feature type="domain" description="FAD-binding PCMH-type" evidence="5">
    <location>
        <begin position="24"/>
        <end position="193"/>
    </location>
</feature>
<dbReference type="InterPro" id="IPR016169">
    <property type="entry name" value="FAD-bd_PCMH_sub2"/>
</dbReference>
<dbReference type="InterPro" id="IPR050416">
    <property type="entry name" value="FAD-linked_Oxidoreductase"/>
</dbReference>
<dbReference type="Pfam" id="PF01565">
    <property type="entry name" value="FAD_binding_4"/>
    <property type="match status" value="1"/>
</dbReference>
<dbReference type="InterPro" id="IPR036318">
    <property type="entry name" value="FAD-bd_PCMH-like_sf"/>
</dbReference>
<dbReference type="InterPro" id="IPR006094">
    <property type="entry name" value="Oxid_FAD_bind_N"/>
</dbReference>
<evidence type="ECO:0000259" key="5">
    <source>
        <dbReference type="PROSITE" id="PS51387"/>
    </source>
</evidence>
<evidence type="ECO:0000313" key="7">
    <source>
        <dbReference type="Proteomes" id="UP000886523"/>
    </source>
</evidence>
<name>A0A9P6B3F6_9AGAM</name>
<keyword evidence="3" id="KW-0274">FAD</keyword>
<dbReference type="GO" id="GO:0071949">
    <property type="term" value="F:FAD binding"/>
    <property type="evidence" value="ECO:0007669"/>
    <property type="project" value="InterPro"/>
</dbReference>
<evidence type="ECO:0000256" key="3">
    <source>
        <dbReference type="ARBA" id="ARBA00022827"/>
    </source>
</evidence>
<reference evidence="6" key="1">
    <citation type="journal article" date="2020" name="Nat. Commun.">
        <title>Large-scale genome sequencing of mycorrhizal fungi provides insights into the early evolution of symbiotic traits.</title>
        <authorList>
            <person name="Miyauchi S."/>
            <person name="Kiss E."/>
            <person name="Kuo A."/>
            <person name="Drula E."/>
            <person name="Kohler A."/>
            <person name="Sanchez-Garcia M."/>
            <person name="Morin E."/>
            <person name="Andreopoulos B."/>
            <person name="Barry K.W."/>
            <person name="Bonito G."/>
            <person name="Buee M."/>
            <person name="Carver A."/>
            <person name="Chen C."/>
            <person name="Cichocki N."/>
            <person name="Clum A."/>
            <person name="Culley D."/>
            <person name="Crous P.W."/>
            <person name="Fauchery L."/>
            <person name="Girlanda M."/>
            <person name="Hayes R.D."/>
            <person name="Keri Z."/>
            <person name="LaButti K."/>
            <person name="Lipzen A."/>
            <person name="Lombard V."/>
            <person name="Magnuson J."/>
            <person name="Maillard F."/>
            <person name="Murat C."/>
            <person name="Nolan M."/>
            <person name="Ohm R.A."/>
            <person name="Pangilinan J."/>
            <person name="Pereira M.F."/>
            <person name="Perotto S."/>
            <person name="Peter M."/>
            <person name="Pfister S."/>
            <person name="Riley R."/>
            <person name="Sitrit Y."/>
            <person name="Stielow J.B."/>
            <person name="Szollosi G."/>
            <person name="Zifcakova L."/>
            <person name="Stursova M."/>
            <person name="Spatafora J.W."/>
            <person name="Tedersoo L."/>
            <person name="Vaario L.M."/>
            <person name="Yamada A."/>
            <person name="Yan M."/>
            <person name="Wang P."/>
            <person name="Xu J."/>
            <person name="Bruns T."/>
            <person name="Baldrian P."/>
            <person name="Vilgalys R."/>
            <person name="Dunand C."/>
            <person name="Henrissat B."/>
            <person name="Grigoriev I.V."/>
            <person name="Hibbett D."/>
            <person name="Nagy L.G."/>
            <person name="Martin F.M."/>
        </authorList>
    </citation>
    <scope>NUCLEOTIDE SEQUENCE</scope>
    <source>
        <strain evidence="6">UP504</strain>
    </source>
</reference>
<dbReference type="AlphaFoldDB" id="A0A9P6B3F6"/>
<sequence length="289" mass="31882">MHSIIHPTGEHDYRRGIRHHFDGSSQTAECSVEPGSAADLAKIMKVIKEHNVEFAVKGGGHTSNPGFSSTRGIHIALSRFRRITYNEGNKELTVGAGCLFHQISDYMRGRNRNIVGGGIGVGIGGWMTGGGYSLKTNQYGLGIDNLVQIEIVTPDGEVERAAEDLKSDLFWAVKGGGNNFGIVTEFVVKTHFQRPAYAKVLIFKEAHVEDVKRAILEFITRKDPKAAIVAAFRYYLKDSLELRKDSLEDPKDSLEDLKDSLGGLKDFLEDGSLSNFCYNYLLTRVASTV</sequence>
<dbReference type="PROSITE" id="PS51387">
    <property type="entry name" value="FAD_PCMH"/>
    <property type="match status" value="1"/>
</dbReference>
<keyword evidence="4" id="KW-0560">Oxidoreductase</keyword>
<evidence type="ECO:0000313" key="6">
    <source>
        <dbReference type="EMBL" id="KAF9516860.1"/>
    </source>
</evidence>
<dbReference type="SUPFAM" id="SSF56176">
    <property type="entry name" value="FAD-binding/transporter-associated domain-like"/>
    <property type="match status" value="1"/>
</dbReference>
<gene>
    <name evidence="6" type="ORF">BS47DRAFT_1291874</name>
</gene>
<keyword evidence="7" id="KW-1185">Reference proteome</keyword>
<keyword evidence="2" id="KW-0285">Flavoprotein</keyword>
<evidence type="ECO:0000256" key="2">
    <source>
        <dbReference type="ARBA" id="ARBA00022630"/>
    </source>
</evidence>
<protein>
    <recommendedName>
        <fullName evidence="5">FAD-binding PCMH-type domain-containing protein</fullName>
    </recommendedName>
</protein>
<evidence type="ECO:0000256" key="1">
    <source>
        <dbReference type="ARBA" id="ARBA00005466"/>
    </source>
</evidence>
<organism evidence="6 7">
    <name type="scientific">Hydnum rufescens UP504</name>
    <dbReference type="NCBI Taxonomy" id="1448309"/>
    <lineage>
        <taxon>Eukaryota</taxon>
        <taxon>Fungi</taxon>
        <taxon>Dikarya</taxon>
        <taxon>Basidiomycota</taxon>
        <taxon>Agaricomycotina</taxon>
        <taxon>Agaricomycetes</taxon>
        <taxon>Cantharellales</taxon>
        <taxon>Hydnaceae</taxon>
        <taxon>Hydnum</taxon>
    </lineage>
</organism>
<proteinExistence type="inferred from homology"/>
<dbReference type="InterPro" id="IPR016166">
    <property type="entry name" value="FAD-bd_PCMH"/>
</dbReference>